<protein>
    <submittedName>
        <fullName evidence="1">Uncharacterized protein</fullName>
    </submittedName>
</protein>
<dbReference type="AlphaFoldDB" id="A0A5B7GTW9"/>
<name>A0A5B7GTW9_PORTR</name>
<reference evidence="1 2" key="1">
    <citation type="submission" date="2019-05" db="EMBL/GenBank/DDBJ databases">
        <title>Another draft genome of Portunus trituberculatus and its Hox gene families provides insights of decapod evolution.</title>
        <authorList>
            <person name="Jeong J.-H."/>
            <person name="Song I."/>
            <person name="Kim S."/>
            <person name="Choi T."/>
            <person name="Kim D."/>
            <person name="Ryu S."/>
            <person name="Kim W."/>
        </authorList>
    </citation>
    <scope>NUCLEOTIDE SEQUENCE [LARGE SCALE GENOMIC DNA]</scope>
    <source>
        <tissue evidence="1">Muscle</tissue>
    </source>
</reference>
<evidence type="ECO:0000313" key="2">
    <source>
        <dbReference type="Proteomes" id="UP000324222"/>
    </source>
</evidence>
<gene>
    <name evidence="1" type="ORF">E2C01_054050</name>
</gene>
<accession>A0A5B7GTW9</accession>
<proteinExistence type="predicted"/>
<dbReference type="EMBL" id="VSRR010017083">
    <property type="protein sequence ID" value="MPC60014.1"/>
    <property type="molecule type" value="Genomic_DNA"/>
</dbReference>
<evidence type="ECO:0000313" key="1">
    <source>
        <dbReference type="EMBL" id="MPC60014.1"/>
    </source>
</evidence>
<sequence length="62" mass="7278">MNFGFGVGIEMSERDQNFAIYGEKWTRSSFGIELRLSSDIIYIEFAQSYSKIVSPWMLRDFL</sequence>
<dbReference type="Proteomes" id="UP000324222">
    <property type="component" value="Unassembled WGS sequence"/>
</dbReference>
<keyword evidence="2" id="KW-1185">Reference proteome</keyword>
<comment type="caution">
    <text evidence="1">The sequence shown here is derived from an EMBL/GenBank/DDBJ whole genome shotgun (WGS) entry which is preliminary data.</text>
</comment>
<organism evidence="1 2">
    <name type="scientific">Portunus trituberculatus</name>
    <name type="common">Swimming crab</name>
    <name type="synonym">Neptunus trituberculatus</name>
    <dbReference type="NCBI Taxonomy" id="210409"/>
    <lineage>
        <taxon>Eukaryota</taxon>
        <taxon>Metazoa</taxon>
        <taxon>Ecdysozoa</taxon>
        <taxon>Arthropoda</taxon>
        <taxon>Crustacea</taxon>
        <taxon>Multicrustacea</taxon>
        <taxon>Malacostraca</taxon>
        <taxon>Eumalacostraca</taxon>
        <taxon>Eucarida</taxon>
        <taxon>Decapoda</taxon>
        <taxon>Pleocyemata</taxon>
        <taxon>Brachyura</taxon>
        <taxon>Eubrachyura</taxon>
        <taxon>Portunoidea</taxon>
        <taxon>Portunidae</taxon>
        <taxon>Portuninae</taxon>
        <taxon>Portunus</taxon>
    </lineage>
</organism>